<dbReference type="EMBL" id="CM001403">
    <property type="protein sequence ID" value="EHQ26295.1"/>
    <property type="molecule type" value="Genomic_DNA"/>
</dbReference>
<keyword evidence="2" id="KW-1003">Cell membrane</keyword>
<keyword evidence="3 6" id="KW-0812">Transmembrane</keyword>
<feature type="transmembrane region" description="Helical" evidence="6">
    <location>
        <begin position="444"/>
        <end position="463"/>
    </location>
</feature>
<evidence type="ECO:0000256" key="3">
    <source>
        <dbReference type="ARBA" id="ARBA00022692"/>
    </source>
</evidence>
<evidence type="ECO:0000256" key="1">
    <source>
        <dbReference type="ARBA" id="ARBA00004651"/>
    </source>
</evidence>
<evidence type="ECO:0000313" key="9">
    <source>
        <dbReference type="EMBL" id="EHQ26295.1"/>
    </source>
</evidence>
<evidence type="ECO:0000256" key="4">
    <source>
        <dbReference type="ARBA" id="ARBA00022989"/>
    </source>
</evidence>
<dbReference type="Pfam" id="PF02687">
    <property type="entry name" value="FtsX"/>
    <property type="match status" value="2"/>
</dbReference>
<dbReference type="InterPro" id="IPR050250">
    <property type="entry name" value="Macrolide_Exporter_MacB"/>
</dbReference>
<keyword evidence="4 6" id="KW-1133">Transmembrane helix</keyword>
<feature type="transmembrane region" description="Helical" evidence="6">
    <location>
        <begin position="356"/>
        <end position="374"/>
    </location>
</feature>
<dbReference type="InterPro" id="IPR003838">
    <property type="entry name" value="ABC3_permease_C"/>
</dbReference>
<feature type="transmembrane region" description="Helical" evidence="6">
    <location>
        <begin position="697"/>
        <end position="720"/>
    </location>
</feature>
<dbReference type="RefSeq" id="WP_008506351.1">
    <property type="nucleotide sequence ID" value="NZ_CM001403.1"/>
</dbReference>
<organism evidence="9 10">
    <name type="scientific">Mucilaginibacter paludis DSM 18603</name>
    <dbReference type="NCBI Taxonomy" id="714943"/>
    <lineage>
        <taxon>Bacteria</taxon>
        <taxon>Pseudomonadati</taxon>
        <taxon>Bacteroidota</taxon>
        <taxon>Sphingobacteriia</taxon>
        <taxon>Sphingobacteriales</taxon>
        <taxon>Sphingobacteriaceae</taxon>
        <taxon>Mucilaginibacter</taxon>
    </lineage>
</organism>
<keyword evidence="10" id="KW-1185">Reference proteome</keyword>
<comment type="subcellular location">
    <subcellularLocation>
        <location evidence="1">Cell membrane</location>
        <topology evidence="1">Multi-pass membrane protein</topology>
    </subcellularLocation>
</comment>
<dbReference type="GO" id="GO:0022857">
    <property type="term" value="F:transmembrane transporter activity"/>
    <property type="evidence" value="ECO:0007669"/>
    <property type="project" value="TreeGrafter"/>
</dbReference>
<evidence type="ECO:0000256" key="6">
    <source>
        <dbReference type="SAM" id="Phobius"/>
    </source>
</evidence>
<feature type="domain" description="MacB-like periplasmic core" evidence="8">
    <location>
        <begin position="451"/>
        <end position="661"/>
    </location>
</feature>
<gene>
    <name evidence="9" type="ORF">Mucpa_2156</name>
</gene>
<dbReference type="HOGENOM" id="CLU_008713_1_0_10"/>
<dbReference type="Proteomes" id="UP000002774">
    <property type="component" value="Chromosome"/>
</dbReference>
<feature type="transmembrane region" description="Helical" evidence="6">
    <location>
        <begin position="394"/>
        <end position="418"/>
    </location>
</feature>
<dbReference type="OrthoDB" id="1451596at2"/>
<dbReference type="STRING" id="714943.Mucpa_2156"/>
<dbReference type="AlphaFoldDB" id="H1YG07"/>
<evidence type="ECO:0000256" key="2">
    <source>
        <dbReference type="ARBA" id="ARBA00022475"/>
    </source>
</evidence>
<feature type="transmembrane region" description="Helical" evidence="6">
    <location>
        <begin position="21"/>
        <end position="43"/>
    </location>
</feature>
<dbReference type="GO" id="GO:0005886">
    <property type="term" value="C:plasma membrane"/>
    <property type="evidence" value="ECO:0007669"/>
    <property type="project" value="UniProtKB-SubCell"/>
</dbReference>
<keyword evidence="5 6" id="KW-0472">Membrane</keyword>
<evidence type="ECO:0000259" key="8">
    <source>
        <dbReference type="Pfam" id="PF12704"/>
    </source>
</evidence>
<dbReference type="eggNOG" id="COG0577">
    <property type="taxonomic scope" value="Bacteria"/>
</dbReference>
<dbReference type="InterPro" id="IPR025857">
    <property type="entry name" value="MacB_PCD"/>
</dbReference>
<accession>H1YG07</accession>
<evidence type="ECO:0000313" key="10">
    <source>
        <dbReference type="Proteomes" id="UP000002774"/>
    </source>
</evidence>
<reference evidence="9" key="1">
    <citation type="submission" date="2011-09" db="EMBL/GenBank/DDBJ databases">
        <title>The permanent draft genome of Mucilaginibacter paludis DSM 18603.</title>
        <authorList>
            <consortium name="US DOE Joint Genome Institute (JGI-PGF)"/>
            <person name="Lucas S."/>
            <person name="Han J."/>
            <person name="Lapidus A."/>
            <person name="Bruce D."/>
            <person name="Goodwin L."/>
            <person name="Pitluck S."/>
            <person name="Peters L."/>
            <person name="Kyrpides N."/>
            <person name="Mavromatis K."/>
            <person name="Ivanova N."/>
            <person name="Mikhailova N."/>
            <person name="Held B."/>
            <person name="Detter J.C."/>
            <person name="Tapia R."/>
            <person name="Han C."/>
            <person name="Land M."/>
            <person name="Hauser L."/>
            <person name="Markowitz V."/>
            <person name="Cheng J.-F."/>
            <person name="Hugenholtz P."/>
            <person name="Woyke T."/>
            <person name="Wu D."/>
            <person name="Tindall B."/>
            <person name="Brambilla E."/>
            <person name="Klenk H.-P."/>
            <person name="Eisen J.A."/>
        </authorList>
    </citation>
    <scope>NUCLEOTIDE SEQUENCE [LARGE SCALE GENOMIC DNA]</scope>
    <source>
        <strain evidence="9">DSM 18603</strain>
    </source>
</reference>
<sequence>MIRNYIKIAWRNIMKNKAFSCINIFGLSAGLTCCMLIALYLHYETSYDSYHKNIDNLYQVGTTMIKKGKKDDNTAHTSPPISAALKQEFPEIAETARLVNLFTDEVNLVQYTTPANQKKSFLEEHGFIADPAFFKLFTYNFIEGQPDNALANPNTIVISENMAKKIFGNEPAIHKVIHVSSNMNGAHDYIVTGVFRPVNAPSHIDANFFLSLPGGGLDQYLQQQGNDFARNNMFYTYVLLKPGASAAKLESKFPAFIKKFAANDLKRMGRDKRQFLTPVKDLHLSSVLTSNVSSPASRTYLFVLASIALFTLLIACINFMNLSTARSSKRSSEVGVRKVLGAEKSDLVKQFLGESMLMTLIAFLIALLVTVLLLPVFNQVSGKNIVLSFGADKYMIGLFLGMALFTGFIAGSYPAFYLSSFNPVKVLKGKLTNSLAVASVRKGLVVFQFSISVVLIVATVVIARQMNFMRNAPLGFAKDEQIIVPLRSAAAKAMYSSMKSELKSNTNIVSVAASAYYPGIINPSDAAFYQGDGQTMADAKHTRLNYIDEDFLHTLDFKQVAGRFYSPQFKSDTGNVIIVNESAVKQYGFASPQKAIGKSIYYNVQGKQYPIQIIGVVKDFHYEDLHLPVTPYGFQLVTGKHDFNYLVVHAKAGSTTPALKAVENLWHKYDPNEPFEYTFLDDDFQKNYIADNRLQAMVSYFTIIAILISCLGLLGLAAFSAEQRTREIGLRKVLGAKVSSIVSLLSADFLKLIIVSIVIATPIAWWAMNKWLQEFAYRKPIDWTIFAYTTLITIAIGMATIGSQAIKAAIANPVKSLRSE</sequence>
<dbReference type="PANTHER" id="PTHR30572">
    <property type="entry name" value="MEMBRANE COMPONENT OF TRANSPORTER-RELATED"/>
    <property type="match status" value="1"/>
</dbReference>
<feature type="domain" description="ABC3 transporter permease C-terminal" evidence="7">
    <location>
        <begin position="306"/>
        <end position="423"/>
    </location>
</feature>
<feature type="domain" description="MacB-like periplasmic core" evidence="8">
    <location>
        <begin position="20"/>
        <end position="252"/>
    </location>
</feature>
<feature type="transmembrane region" description="Helical" evidence="6">
    <location>
        <begin position="300"/>
        <end position="320"/>
    </location>
</feature>
<evidence type="ECO:0000256" key="5">
    <source>
        <dbReference type="ARBA" id="ARBA00023136"/>
    </source>
</evidence>
<feature type="domain" description="ABC3 transporter permease C-terminal" evidence="7">
    <location>
        <begin position="701"/>
        <end position="803"/>
    </location>
</feature>
<dbReference type="Pfam" id="PF12704">
    <property type="entry name" value="MacB_PCD"/>
    <property type="match status" value="2"/>
</dbReference>
<feature type="transmembrane region" description="Helical" evidence="6">
    <location>
        <begin position="741"/>
        <end position="765"/>
    </location>
</feature>
<evidence type="ECO:0000259" key="7">
    <source>
        <dbReference type="Pfam" id="PF02687"/>
    </source>
</evidence>
<proteinExistence type="predicted"/>
<protein>
    <recommendedName>
        <fullName evidence="11">ABC3 transporter permease protein domain-containing protein</fullName>
    </recommendedName>
</protein>
<feature type="transmembrane region" description="Helical" evidence="6">
    <location>
        <begin position="785"/>
        <end position="810"/>
    </location>
</feature>
<evidence type="ECO:0008006" key="11">
    <source>
        <dbReference type="Google" id="ProtNLM"/>
    </source>
</evidence>
<name>H1YG07_9SPHI</name>
<dbReference type="PANTHER" id="PTHR30572:SF18">
    <property type="entry name" value="ABC-TYPE MACROLIDE FAMILY EXPORT SYSTEM PERMEASE COMPONENT 2"/>
    <property type="match status" value="1"/>
</dbReference>